<dbReference type="InterPro" id="IPR039424">
    <property type="entry name" value="SBP_5"/>
</dbReference>
<dbReference type="PROSITE" id="PS51257">
    <property type="entry name" value="PROKAR_LIPOPROTEIN"/>
    <property type="match status" value="1"/>
</dbReference>
<evidence type="ECO:0000256" key="4">
    <source>
        <dbReference type="SAM" id="SignalP"/>
    </source>
</evidence>
<dbReference type="Pfam" id="PF00496">
    <property type="entry name" value="SBP_bac_5"/>
    <property type="match status" value="1"/>
</dbReference>
<dbReference type="InterPro" id="IPR000914">
    <property type="entry name" value="SBP_5_dom"/>
</dbReference>
<accession>A0A8J7KI07</accession>
<keyword evidence="3 4" id="KW-0732">Signal</keyword>
<protein>
    <submittedName>
        <fullName evidence="6">Glutathione ABC transporter substrate-binding protein</fullName>
    </submittedName>
</protein>
<feature type="domain" description="Solute-binding protein family 5" evidence="5">
    <location>
        <begin position="86"/>
        <end position="448"/>
    </location>
</feature>
<comment type="similarity">
    <text evidence="1">Belongs to the bacterial solute-binding protein 5 family.</text>
</comment>
<feature type="chain" id="PRO_5038733059" evidence="4">
    <location>
        <begin position="22"/>
        <end position="530"/>
    </location>
</feature>
<evidence type="ECO:0000313" key="7">
    <source>
        <dbReference type="Proteomes" id="UP000622653"/>
    </source>
</evidence>
<feature type="signal peptide" evidence="4">
    <location>
        <begin position="1"/>
        <end position="21"/>
    </location>
</feature>
<dbReference type="GO" id="GO:0015833">
    <property type="term" value="P:peptide transport"/>
    <property type="evidence" value="ECO:0007669"/>
    <property type="project" value="TreeGrafter"/>
</dbReference>
<dbReference type="Gene3D" id="3.10.105.10">
    <property type="entry name" value="Dipeptide-binding Protein, Domain 3"/>
    <property type="match status" value="1"/>
</dbReference>
<dbReference type="InterPro" id="IPR030678">
    <property type="entry name" value="Peptide/Ni-bd"/>
</dbReference>
<evidence type="ECO:0000313" key="6">
    <source>
        <dbReference type="EMBL" id="MBF4501733.1"/>
    </source>
</evidence>
<dbReference type="Gene3D" id="3.40.190.10">
    <property type="entry name" value="Periplasmic binding protein-like II"/>
    <property type="match status" value="1"/>
</dbReference>
<comment type="caution">
    <text evidence="6">The sequence shown here is derived from an EMBL/GenBank/DDBJ whole genome shotgun (WGS) entry which is preliminary data.</text>
</comment>
<dbReference type="AlphaFoldDB" id="A0A8J7KI07"/>
<dbReference type="PIRSF" id="PIRSF002741">
    <property type="entry name" value="MppA"/>
    <property type="match status" value="1"/>
</dbReference>
<evidence type="ECO:0000256" key="1">
    <source>
        <dbReference type="ARBA" id="ARBA00005695"/>
    </source>
</evidence>
<name>A0A8J7KI07_9BACL</name>
<dbReference type="SUPFAM" id="SSF53850">
    <property type="entry name" value="Periplasmic binding protein-like II"/>
    <property type="match status" value="1"/>
</dbReference>
<keyword evidence="7" id="KW-1185">Reference proteome</keyword>
<sequence length="530" mass="59410">MTIRKFGFAFLLAMLSVILIACSSNDSNEDTSEKGTESDDKAANELVIGVAIEATTIDPAGSNDLSSEKIQANIFEKLTERDDNNEIIPSLAESWEFIDETTVEFKLRQGVKFHDGEDFNAEAVKMNLDRILDEEVASPKANTLDMIESVTVIDDYTVQVKTEFPFSPILVHLSHSAGGMVSPKVIEEDYAAMKEGKAVGTIVNQKPIGTGFLKFEEWKPDQEITLVKNEDYWGEPVKYEKAIFKVIPETATRVADLERGFIHIAEEMQATQVETINEGDYATIDVTQSTGLTFIGFNVEKEPFNDVDVRKAMTMLVNKQEIIDGVYEGYAQEAIGPLAPLAFGFSENLKPLPYNVEQATQILKEKNLEGMKLSFWTNDDDKRKDTAVILQSTLKDLGIDMTIETMEFGAYLDELRAGKHDMYMLSWGNSLADGDNGLYNLFHSSGKGAPPNAMFFANDRVDELLKQGREEQDTEKRRLVYEELQQLLIDEAPMMYLNHPDYLTAVSNKVKGFKMSTANIFKIHDVEITP</sequence>
<evidence type="ECO:0000256" key="3">
    <source>
        <dbReference type="ARBA" id="ARBA00022729"/>
    </source>
</evidence>
<dbReference type="GO" id="GO:0042597">
    <property type="term" value="C:periplasmic space"/>
    <property type="evidence" value="ECO:0007669"/>
    <property type="project" value="UniProtKB-ARBA"/>
</dbReference>
<dbReference type="RefSeq" id="WP_194563216.1">
    <property type="nucleotide sequence ID" value="NZ_JADKPV010000005.1"/>
</dbReference>
<dbReference type="EMBL" id="JADKPV010000005">
    <property type="protein sequence ID" value="MBF4501733.1"/>
    <property type="molecule type" value="Genomic_DNA"/>
</dbReference>
<organism evidence="6 7">
    <name type="scientific">Savagea serpentis</name>
    <dbReference type="NCBI Taxonomy" id="2785297"/>
    <lineage>
        <taxon>Bacteria</taxon>
        <taxon>Bacillati</taxon>
        <taxon>Bacillota</taxon>
        <taxon>Bacilli</taxon>
        <taxon>Bacillales</taxon>
        <taxon>Caryophanaceae</taxon>
        <taxon>Savagea</taxon>
    </lineage>
</organism>
<keyword evidence="2" id="KW-0813">Transport</keyword>
<reference evidence="6" key="1">
    <citation type="submission" date="2020-11" db="EMBL/GenBank/DDBJ databases">
        <title>Multidrug resistant novel bacterium Savagea serpentis sp. nov., isolated from the scats of a vine snake (Ahaetulla nasuta).</title>
        <authorList>
            <person name="Venkata Ramana V."/>
            <person name="Vikas Patil S."/>
            <person name="Yogita Lugani V."/>
        </authorList>
    </citation>
    <scope>NUCLEOTIDE SEQUENCE</scope>
    <source>
        <strain evidence="6">SN6</strain>
    </source>
</reference>
<dbReference type="PANTHER" id="PTHR30290:SF9">
    <property type="entry name" value="OLIGOPEPTIDE-BINDING PROTEIN APPA"/>
    <property type="match status" value="1"/>
</dbReference>
<dbReference type="Gene3D" id="3.90.76.10">
    <property type="entry name" value="Dipeptide-binding Protein, Domain 1"/>
    <property type="match status" value="1"/>
</dbReference>
<evidence type="ECO:0000259" key="5">
    <source>
        <dbReference type="Pfam" id="PF00496"/>
    </source>
</evidence>
<dbReference type="GO" id="GO:0043190">
    <property type="term" value="C:ATP-binding cassette (ABC) transporter complex"/>
    <property type="evidence" value="ECO:0007669"/>
    <property type="project" value="InterPro"/>
</dbReference>
<proteinExistence type="inferred from homology"/>
<dbReference type="Proteomes" id="UP000622653">
    <property type="component" value="Unassembled WGS sequence"/>
</dbReference>
<gene>
    <name evidence="6" type="ORF">IRY55_10185</name>
</gene>
<dbReference type="PANTHER" id="PTHR30290">
    <property type="entry name" value="PERIPLASMIC BINDING COMPONENT OF ABC TRANSPORTER"/>
    <property type="match status" value="1"/>
</dbReference>
<dbReference type="GO" id="GO:1904680">
    <property type="term" value="F:peptide transmembrane transporter activity"/>
    <property type="evidence" value="ECO:0007669"/>
    <property type="project" value="TreeGrafter"/>
</dbReference>
<evidence type="ECO:0000256" key="2">
    <source>
        <dbReference type="ARBA" id="ARBA00022448"/>
    </source>
</evidence>
<dbReference type="CDD" id="cd08499">
    <property type="entry name" value="PBP2_Ylib_like"/>
    <property type="match status" value="1"/>
</dbReference>